<evidence type="ECO:0000256" key="1">
    <source>
        <dbReference type="SAM" id="Phobius"/>
    </source>
</evidence>
<keyword evidence="1" id="KW-0812">Transmembrane</keyword>
<keyword evidence="3" id="KW-1185">Reference proteome</keyword>
<feature type="transmembrane region" description="Helical" evidence="1">
    <location>
        <begin position="149"/>
        <end position="170"/>
    </location>
</feature>
<feature type="transmembrane region" description="Helical" evidence="1">
    <location>
        <begin position="332"/>
        <end position="352"/>
    </location>
</feature>
<dbReference type="STRING" id="53501.SAMN04488043_102207"/>
<accession>A0A0P1F9M2</accession>
<organism evidence="2 3">
    <name type="scientific">Thalassovita gelatinovora</name>
    <name type="common">Thalassobius gelatinovorus</name>
    <dbReference type="NCBI Taxonomy" id="53501"/>
    <lineage>
        <taxon>Bacteria</taxon>
        <taxon>Pseudomonadati</taxon>
        <taxon>Pseudomonadota</taxon>
        <taxon>Alphaproteobacteria</taxon>
        <taxon>Rhodobacterales</taxon>
        <taxon>Roseobacteraceae</taxon>
        <taxon>Thalassovita</taxon>
    </lineage>
</organism>
<sequence length="356" mass="38410">MRVLSSAFFLACSWFWCIGGFFPVLLEAEFGQIAFAVFVVLNVTGATLFGFVMDHQKRARFLGRFASLAQAFSGVVVVYHFAFITWISTLIGSSLPLIGFVVLTCAFYAVRRHLIGMSIVVFAATLVLFAIAIEYPAQILPPPLVSDGFIHSVLPLAFGFLLAPYFDLTFHRAYANSPYPRLSFVIGIGGLFAVLMAGMFFATPILSGLLVGQGGAALAILVGLLVLQTAFTTAAHLRELKGSLWAEARLRLPLGGFIFLIYALHVAVAFVAPEFTVAFGDLIYRSFLFLIGAVFPVFLVFGGINRRALVACGFLAPCYTLGFLIGGVYAPFLSVGIVGLAILIILRPAPVLNPSR</sequence>
<feature type="transmembrane region" description="Helical" evidence="1">
    <location>
        <begin position="32"/>
        <end position="53"/>
    </location>
</feature>
<dbReference type="RefSeq" id="WP_058262199.1">
    <property type="nucleotide sequence ID" value="NZ_CP051181.1"/>
</dbReference>
<reference evidence="2 3" key="1">
    <citation type="submission" date="2015-09" db="EMBL/GenBank/DDBJ databases">
        <authorList>
            <consortium name="Swine Surveillance"/>
        </authorList>
    </citation>
    <scope>NUCLEOTIDE SEQUENCE [LARGE SCALE GENOMIC DNA]</scope>
    <source>
        <strain evidence="2 3">CECT 4357</strain>
    </source>
</reference>
<protein>
    <submittedName>
        <fullName evidence="2">Uncharacterized protein</fullName>
    </submittedName>
</protein>
<dbReference type="OrthoDB" id="6117836at2"/>
<feature type="transmembrane region" description="Helical" evidence="1">
    <location>
        <begin position="65"/>
        <end position="84"/>
    </location>
</feature>
<dbReference type="Proteomes" id="UP000051587">
    <property type="component" value="Unassembled WGS sequence"/>
</dbReference>
<evidence type="ECO:0000313" key="2">
    <source>
        <dbReference type="EMBL" id="CUH64741.1"/>
    </source>
</evidence>
<keyword evidence="1" id="KW-1133">Transmembrane helix</keyword>
<feature type="transmembrane region" description="Helical" evidence="1">
    <location>
        <begin position="283"/>
        <end position="301"/>
    </location>
</feature>
<proteinExistence type="predicted"/>
<evidence type="ECO:0000313" key="3">
    <source>
        <dbReference type="Proteomes" id="UP000051587"/>
    </source>
</evidence>
<feature type="transmembrane region" description="Helical" evidence="1">
    <location>
        <begin position="182"/>
        <end position="202"/>
    </location>
</feature>
<feature type="transmembrane region" description="Helical" evidence="1">
    <location>
        <begin position="90"/>
        <end position="110"/>
    </location>
</feature>
<feature type="transmembrane region" description="Helical" evidence="1">
    <location>
        <begin position="7"/>
        <end position="26"/>
    </location>
</feature>
<name>A0A0P1F9M2_THAGE</name>
<feature type="transmembrane region" description="Helical" evidence="1">
    <location>
        <begin position="208"/>
        <end position="231"/>
    </location>
</feature>
<feature type="transmembrane region" description="Helical" evidence="1">
    <location>
        <begin position="252"/>
        <end position="271"/>
    </location>
</feature>
<keyword evidence="1" id="KW-0472">Membrane</keyword>
<dbReference type="EMBL" id="CYSA01000015">
    <property type="protein sequence ID" value="CUH64741.1"/>
    <property type="molecule type" value="Genomic_DNA"/>
</dbReference>
<dbReference type="AlphaFoldDB" id="A0A0P1F9M2"/>
<feature type="transmembrane region" description="Helical" evidence="1">
    <location>
        <begin position="117"/>
        <end position="137"/>
    </location>
</feature>
<gene>
    <name evidence="2" type="ORF">TG4357_01468</name>
</gene>